<evidence type="ECO:0000313" key="3">
    <source>
        <dbReference type="Proteomes" id="UP001465755"/>
    </source>
</evidence>
<reference evidence="2 3" key="1">
    <citation type="journal article" date="2024" name="Nat. Commun.">
        <title>Phylogenomics reveals the evolutionary origins of lichenization in chlorophyte algae.</title>
        <authorList>
            <person name="Puginier C."/>
            <person name="Libourel C."/>
            <person name="Otte J."/>
            <person name="Skaloud P."/>
            <person name="Haon M."/>
            <person name="Grisel S."/>
            <person name="Petersen M."/>
            <person name="Berrin J.G."/>
            <person name="Delaux P.M."/>
            <person name="Dal Grande F."/>
            <person name="Keller J."/>
        </authorList>
    </citation>
    <scope>NUCLEOTIDE SEQUENCE [LARGE SCALE GENOMIC DNA]</scope>
    <source>
        <strain evidence="2 3">SAG 2036</strain>
    </source>
</reference>
<name>A0AAW1NUQ8_9CHLO</name>
<accession>A0AAW1NUQ8</accession>
<gene>
    <name evidence="2" type="ORF">WJX73_007941</name>
</gene>
<feature type="chain" id="PRO_5043912300" description="Secreted protein" evidence="1">
    <location>
        <begin position="22"/>
        <end position="74"/>
    </location>
</feature>
<evidence type="ECO:0008006" key="4">
    <source>
        <dbReference type="Google" id="ProtNLM"/>
    </source>
</evidence>
<keyword evidence="1" id="KW-0732">Signal</keyword>
<keyword evidence="3" id="KW-1185">Reference proteome</keyword>
<dbReference type="AlphaFoldDB" id="A0AAW1NUQ8"/>
<protein>
    <recommendedName>
        <fullName evidence="4">Secreted protein</fullName>
    </recommendedName>
</protein>
<evidence type="ECO:0000313" key="2">
    <source>
        <dbReference type="EMBL" id="KAK9793209.1"/>
    </source>
</evidence>
<dbReference type="Proteomes" id="UP001465755">
    <property type="component" value="Unassembled WGS sequence"/>
</dbReference>
<evidence type="ECO:0000256" key="1">
    <source>
        <dbReference type="SAM" id="SignalP"/>
    </source>
</evidence>
<organism evidence="2 3">
    <name type="scientific">Symbiochloris irregularis</name>
    <dbReference type="NCBI Taxonomy" id="706552"/>
    <lineage>
        <taxon>Eukaryota</taxon>
        <taxon>Viridiplantae</taxon>
        <taxon>Chlorophyta</taxon>
        <taxon>core chlorophytes</taxon>
        <taxon>Trebouxiophyceae</taxon>
        <taxon>Trebouxiales</taxon>
        <taxon>Trebouxiaceae</taxon>
        <taxon>Symbiochloris</taxon>
    </lineage>
</organism>
<comment type="caution">
    <text evidence="2">The sequence shown here is derived from an EMBL/GenBank/DDBJ whole genome shotgun (WGS) entry which is preliminary data.</text>
</comment>
<dbReference type="EMBL" id="JALJOQ010000153">
    <property type="protein sequence ID" value="KAK9793209.1"/>
    <property type="molecule type" value="Genomic_DNA"/>
</dbReference>
<feature type="signal peptide" evidence="1">
    <location>
        <begin position="1"/>
        <end position="21"/>
    </location>
</feature>
<sequence length="74" mass="7532">MCLFIPLVGLSFAAECQFPSAVEIGSSERPDSASCSLSAVNGGSSGRQLLGAASSCALEPCAKALLGSLQQFRH</sequence>
<proteinExistence type="predicted"/>